<reference key="2">
    <citation type="submission" date="2011-10" db="EMBL/GenBank/DDBJ databases">
        <title>The genome and transcriptome sequence of Clonorchis sinensis provide insights into the carcinogenic liver fluke.</title>
        <authorList>
            <person name="Wang X."/>
            <person name="Huang Y."/>
            <person name="Chen W."/>
            <person name="Liu H."/>
            <person name="Guo L."/>
            <person name="Chen Y."/>
            <person name="Luo F."/>
            <person name="Zhou W."/>
            <person name="Sun J."/>
            <person name="Mao Q."/>
            <person name="Liang P."/>
            <person name="Zhou C."/>
            <person name="Tian Y."/>
            <person name="Men J."/>
            <person name="Lv X."/>
            <person name="Huang L."/>
            <person name="Zhou J."/>
            <person name="Hu Y."/>
            <person name="Li R."/>
            <person name="Zhang F."/>
            <person name="Lei H."/>
            <person name="Li X."/>
            <person name="Hu X."/>
            <person name="Liang C."/>
            <person name="Xu J."/>
            <person name="Wu Z."/>
            <person name="Yu X."/>
        </authorList>
    </citation>
    <scope>NUCLEOTIDE SEQUENCE</scope>
    <source>
        <strain>Henan</strain>
    </source>
</reference>
<evidence type="ECO:0000313" key="2">
    <source>
        <dbReference type="EMBL" id="GAA49094.1"/>
    </source>
</evidence>
<name>G7Y809_CLOSI</name>
<feature type="region of interest" description="Disordered" evidence="1">
    <location>
        <begin position="193"/>
        <end position="235"/>
    </location>
</feature>
<protein>
    <submittedName>
        <fullName evidence="2">Uncharacterized protein</fullName>
    </submittedName>
</protein>
<dbReference type="Proteomes" id="UP000008909">
    <property type="component" value="Unassembled WGS sequence"/>
</dbReference>
<feature type="region of interest" description="Disordered" evidence="1">
    <location>
        <begin position="160"/>
        <end position="179"/>
    </location>
</feature>
<evidence type="ECO:0000256" key="1">
    <source>
        <dbReference type="SAM" id="MobiDB-lite"/>
    </source>
</evidence>
<feature type="compositionally biased region" description="Polar residues" evidence="1">
    <location>
        <begin position="210"/>
        <end position="224"/>
    </location>
</feature>
<evidence type="ECO:0000313" key="3">
    <source>
        <dbReference type="Proteomes" id="UP000008909"/>
    </source>
</evidence>
<keyword evidence="3" id="KW-1185">Reference proteome</keyword>
<proteinExistence type="predicted"/>
<dbReference type="AlphaFoldDB" id="G7Y809"/>
<accession>G7Y809</accession>
<sequence length="742" mass="82095">MLKRLPLGASSANPILMVKPIVVTASCAPERTPKQPTAAPDSSFYSTTADLSTSKGSDSLGEVSLTLKGRPTYVELSALLSVTDDEGETVNLHSSINFRAGLFRRAESSGEAYRQAAACADLDTGECCENRTTTENVKLPKSSSTPSKVASLVVDTIVAQDPDSQSLKPEPENPYLMGAPPKELLIDAATQRSGPHRNTFLIKPRRNVQDSKQTQDCPLNNSKSGRPESGIERATNRIGRNFRLRGKILSAKGPFGAFESDPTVVYRFPPSPPEDDQFLIRTPQQRPSSYHFTHLPLVKLGPASVEDLYRTIVHKVYEADAMFVPKNSARSQMSRKPLKRIRRLLEKRSQLFFKNLTTGDTEDELAYSKMRNRCKAEIRRWNIRKQATILDLARWTTATERQKHNRPGKLGQKPRSCVSNREAVNTNMFVEKDLEGVEKALRRLYRKNQTVSLPCIDRVIRKRNCLLEVVLKVDCTGTGYPVTFVIVKSAQFAPMRKLFGLLREMHDTSTVILTRTETAASHGLAICISPNGPLVLHCPQMGCTGPFRLAHFGNATNNGLVNANGQPKNRVQHSNTLKKAIKRCPVTPSGSCVTTTELSGRLASRVGIYKDYRRTWAVDCSGANFAALSLDLTLVVENTTPQTRWRSKDTDLDFCEFCGRRTSSLGHWRATDRASHYVDCCEDEPRLLCDDALQVCPGVESADDLFIFGASPSPSRMLAGGPAKRSAKRASYDVTLDQSTDS</sequence>
<feature type="region of interest" description="Disordered" evidence="1">
    <location>
        <begin position="31"/>
        <end position="58"/>
    </location>
</feature>
<dbReference type="EMBL" id="DF142930">
    <property type="protein sequence ID" value="GAA49094.1"/>
    <property type="molecule type" value="Genomic_DNA"/>
</dbReference>
<feature type="compositionally biased region" description="Basic and acidic residues" evidence="1">
    <location>
        <begin position="225"/>
        <end position="235"/>
    </location>
</feature>
<feature type="region of interest" description="Disordered" evidence="1">
    <location>
        <begin position="718"/>
        <end position="742"/>
    </location>
</feature>
<reference evidence="2" key="1">
    <citation type="journal article" date="2011" name="Genome Biol.">
        <title>The draft genome of the carcinogenic human liver fluke Clonorchis sinensis.</title>
        <authorList>
            <person name="Wang X."/>
            <person name="Chen W."/>
            <person name="Huang Y."/>
            <person name="Sun J."/>
            <person name="Men J."/>
            <person name="Liu H."/>
            <person name="Luo F."/>
            <person name="Guo L."/>
            <person name="Lv X."/>
            <person name="Deng C."/>
            <person name="Zhou C."/>
            <person name="Fan Y."/>
            <person name="Li X."/>
            <person name="Huang L."/>
            <person name="Hu Y."/>
            <person name="Liang C."/>
            <person name="Hu X."/>
            <person name="Xu J."/>
            <person name="Yu X."/>
        </authorList>
    </citation>
    <scope>NUCLEOTIDE SEQUENCE [LARGE SCALE GENOMIC DNA]</scope>
    <source>
        <strain evidence="2">Henan</strain>
    </source>
</reference>
<gene>
    <name evidence="2" type="ORF">CLF_102476</name>
</gene>
<feature type="compositionally biased region" description="Polar residues" evidence="1">
    <location>
        <begin position="43"/>
        <end position="57"/>
    </location>
</feature>
<organism evidence="2 3">
    <name type="scientific">Clonorchis sinensis</name>
    <name type="common">Chinese liver fluke</name>
    <dbReference type="NCBI Taxonomy" id="79923"/>
    <lineage>
        <taxon>Eukaryota</taxon>
        <taxon>Metazoa</taxon>
        <taxon>Spiralia</taxon>
        <taxon>Lophotrochozoa</taxon>
        <taxon>Platyhelminthes</taxon>
        <taxon>Trematoda</taxon>
        <taxon>Digenea</taxon>
        <taxon>Opisthorchiida</taxon>
        <taxon>Opisthorchiata</taxon>
        <taxon>Opisthorchiidae</taxon>
        <taxon>Clonorchis</taxon>
    </lineage>
</organism>